<dbReference type="SUPFAM" id="SSF47473">
    <property type="entry name" value="EF-hand"/>
    <property type="match status" value="1"/>
</dbReference>
<feature type="region of interest" description="Disordered" evidence="2">
    <location>
        <begin position="558"/>
        <end position="612"/>
    </location>
</feature>
<dbReference type="GO" id="GO:0005524">
    <property type="term" value="F:ATP binding"/>
    <property type="evidence" value="ECO:0007669"/>
    <property type="project" value="UniProtKB-UniRule"/>
</dbReference>
<dbReference type="SMART" id="SM00220">
    <property type="entry name" value="S_TKc"/>
    <property type="match status" value="1"/>
</dbReference>
<keyword evidence="1" id="KW-0547">Nucleotide-binding</keyword>
<dbReference type="InterPro" id="IPR011009">
    <property type="entry name" value="Kinase-like_dom_sf"/>
</dbReference>
<feature type="chain" id="PRO_5044775686" description="Protein kinase domain-containing protein" evidence="4">
    <location>
        <begin position="16"/>
        <end position="612"/>
    </location>
</feature>
<reference evidence="6 7" key="1">
    <citation type="submission" date="2024-10" db="EMBL/GenBank/DDBJ databases">
        <authorList>
            <person name="Kim D."/>
        </authorList>
    </citation>
    <scope>NUCLEOTIDE SEQUENCE [LARGE SCALE GENOMIC DNA]</scope>
    <source>
        <strain evidence="6">BH-2024</strain>
    </source>
</reference>
<evidence type="ECO:0000259" key="5">
    <source>
        <dbReference type="PROSITE" id="PS50011"/>
    </source>
</evidence>
<dbReference type="GO" id="GO:0004674">
    <property type="term" value="F:protein serine/threonine kinase activity"/>
    <property type="evidence" value="ECO:0007669"/>
    <property type="project" value="UniProtKB-KW"/>
</dbReference>
<feature type="binding site" evidence="1">
    <location>
        <position position="63"/>
    </location>
    <ligand>
        <name>ATP</name>
        <dbReference type="ChEBI" id="CHEBI:30616"/>
    </ligand>
</feature>
<dbReference type="AlphaFoldDB" id="A0ABD2M4D9"/>
<evidence type="ECO:0000256" key="1">
    <source>
        <dbReference type="PROSITE-ProRule" id="PRU10141"/>
    </source>
</evidence>
<proteinExistence type="predicted"/>
<evidence type="ECO:0000256" key="4">
    <source>
        <dbReference type="SAM" id="SignalP"/>
    </source>
</evidence>
<organism evidence="6 7">
    <name type="scientific">Heterodera trifolii</name>
    <dbReference type="NCBI Taxonomy" id="157864"/>
    <lineage>
        <taxon>Eukaryota</taxon>
        <taxon>Metazoa</taxon>
        <taxon>Ecdysozoa</taxon>
        <taxon>Nematoda</taxon>
        <taxon>Chromadorea</taxon>
        <taxon>Rhabditida</taxon>
        <taxon>Tylenchina</taxon>
        <taxon>Tylenchomorpha</taxon>
        <taxon>Tylenchoidea</taxon>
        <taxon>Heteroderidae</taxon>
        <taxon>Heteroderinae</taxon>
        <taxon>Heterodera</taxon>
    </lineage>
</organism>
<keyword evidence="4" id="KW-0732">Signal</keyword>
<dbReference type="InterPro" id="IPR017441">
    <property type="entry name" value="Protein_kinase_ATP_BS"/>
</dbReference>
<dbReference type="PANTHER" id="PTHR22968">
    <property type="entry name" value="PROTEIN KINASE C, MU"/>
    <property type="match status" value="1"/>
</dbReference>
<dbReference type="Proteomes" id="UP001620626">
    <property type="component" value="Unassembled WGS sequence"/>
</dbReference>
<dbReference type="GO" id="GO:0005737">
    <property type="term" value="C:cytoplasm"/>
    <property type="evidence" value="ECO:0007669"/>
    <property type="project" value="UniProtKB-SubCell"/>
</dbReference>
<keyword evidence="7" id="KW-1185">Reference proteome</keyword>
<keyword evidence="3" id="KW-0472">Membrane</keyword>
<dbReference type="InterPro" id="IPR011992">
    <property type="entry name" value="EF-hand-dom_pair"/>
</dbReference>
<comment type="caution">
    <text evidence="6">The sequence shown here is derived from an EMBL/GenBank/DDBJ whole genome shotgun (WGS) entry which is preliminary data.</text>
</comment>
<dbReference type="Gene3D" id="3.30.200.20">
    <property type="entry name" value="Phosphorylase Kinase, domain 1"/>
    <property type="match status" value="2"/>
</dbReference>
<dbReference type="SUPFAM" id="SSF56112">
    <property type="entry name" value="Protein kinase-like (PK-like)"/>
    <property type="match status" value="2"/>
</dbReference>
<dbReference type="EMBL" id="JBICBT010000141">
    <property type="protein sequence ID" value="KAL3122339.1"/>
    <property type="molecule type" value="Genomic_DNA"/>
</dbReference>
<evidence type="ECO:0000313" key="7">
    <source>
        <dbReference type="Proteomes" id="UP001620626"/>
    </source>
</evidence>
<evidence type="ECO:0000256" key="2">
    <source>
        <dbReference type="SAM" id="MobiDB-lite"/>
    </source>
</evidence>
<evidence type="ECO:0000313" key="6">
    <source>
        <dbReference type="EMBL" id="KAL3122339.1"/>
    </source>
</evidence>
<dbReference type="PANTHER" id="PTHR22968:SF15">
    <property type="entry name" value="SERINE_THREONINE-PROTEIN KINASE DKF-1"/>
    <property type="match status" value="1"/>
</dbReference>
<keyword evidence="1" id="KW-0067">ATP-binding</keyword>
<feature type="compositionally biased region" description="Low complexity" evidence="2">
    <location>
        <begin position="441"/>
        <end position="469"/>
    </location>
</feature>
<keyword evidence="3" id="KW-0812">Transmembrane</keyword>
<accession>A0ABD2M4D9</accession>
<dbReference type="PROSITE" id="PS50011">
    <property type="entry name" value="PROTEIN_KINASE_DOM"/>
    <property type="match status" value="1"/>
</dbReference>
<dbReference type="GO" id="GO:0008270">
    <property type="term" value="F:zinc ion binding"/>
    <property type="evidence" value="ECO:0007669"/>
    <property type="project" value="UniProtKB-KW"/>
</dbReference>
<gene>
    <name evidence="6" type="ORF">niasHT_000558</name>
</gene>
<evidence type="ECO:0000256" key="3">
    <source>
        <dbReference type="SAM" id="Phobius"/>
    </source>
</evidence>
<dbReference type="PROSITE" id="PS00107">
    <property type="entry name" value="PROTEIN_KINASE_ATP"/>
    <property type="match status" value="1"/>
</dbReference>
<dbReference type="Pfam" id="PF00069">
    <property type="entry name" value="Pkinase"/>
    <property type="match status" value="2"/>
</dbReference>
<dbReference type="InterPro" id="IPR000719">
    <property type="entry name" value="Prot_kinase_dom"/>
</dbReference>
<sequence length="612" mass="69323">MPLLYIFLLFNVVCADFGNEGLSQGLTVPGHRLDCREKLLGSGQFGTVYGGVQRQYGREMALKAVANCRFSNKSLAVETLKSEMAILQAVDHHGIIKSEFMFETEDKTFVVLEKSDGDMLKMILCQAVTFPSHHFDRRMLFFLHRFGHISSHLMLNKGVTVSGQLLDRRLFIFLHRLAHIPTRLMLNKGLTVPGHHLDCREKLLGAGQFGTVYGGVQRQYGREMTMKAVANCRFSNKSLAVETLKSEMAILQAVDHHGIIKSEFMFETEDKTFVVLEKSDGDMLKMILCQFLPLLLFRRWPVVILFVALFQFPHSAMAIKPFLLSDNKMREYLVLFRFFDYDKNGQLPHHEFKRSLWALGRLPFYDEQPKFERILNLVDPKRKGFVTRTAFMAYLVNEHFGRGKFEALRQEYKRKIEEIVRDMEINGDGVEHLAKQNCSNTTEQTTTPTTTTVPTTTLPTTTVPTTTTTARPQNDEQRPSSNSSVDLFKSFWNLLNALWLFPVTIFGFVLLLSGDGDTRRRLFNSGVPPILPEQHQPVVVEQPIAELPATEPAVLVPELDDPIQPDGAEEVDHHDEGPVADAPPGQPLPPQPENQQGNGPVDQSYYVPPLGH</sequence>
<feature type="compositionally biased region" description="Acidic residues" evidence="2">
    <location>
        <begin position="558"/>
        <end position="569"/>
    </location>
</feature>
<dbReference type="Gene3D" id="1.10.238.10">
    <property type="entry name" value="EF-hand"/>
    <property type="match status" value="1"/>
</dbReference>
<keyword evidence="3" id="KW-1133">Transmembrane helix</keyword>
<feature type="transmembrane region" description="Helical" evidence="3">
    <location>
        <begin position="491"/>
        <end position="512"/>
    </location>
</feature>
<name>A0ABD2M4D9_9BILA</name>
<feature type="signal peptide" evidence="4">
    <location>
        <begin position="1"/>
        <end position="15"/>
    </location>
</feature>
<protein>
    <recommendedName>
        <fullName evidence="5">Protein kinase domain-containing protein</fullName>
    </recommendedName>
</protein>
<feature type="domain" description="Protein kinase" evidence="5">
    <location>
        <begin position="34"/>
        <end position="317"/>
    </location>
</feature>
<feature type="region of interest" description="Disordered" evidence="2">
    <location>
        <begin position="438"/>
        <end position="482"/>
    </location>
</feature>